<dbReference type="GO" id="GO:0009737">
    <property type="term" value="P:response to abscisic acid"/>
    <property type="evidence" value="ECO:0007669"/>
    <property type="project" value="EnsemblPlants"/>
</dbReference>
<evidence type="ECO:0000313" key="5">
    <source>
        <dbReference type="EMBL" id="EME26783.1"/>
    </source>
</evidence>
<dbReference type="GO" id="GO:0005634">
    <property type="term" value="C:nucleus"/>
    <property type="evidence" value="ECO:0007669"/>
    <property type="project" value="TreeGrafter"/>
</dbReference>
<dbReference type="GO" id="GO:0009651">
    <property type="term" value="P:response to salt stress"/>
    <property type="evidence" value="ECO:0007669"/>
    <property type="project" value="EnsemblPlants"/>
</dbReference>
<evidence type="ECO:0000256" key="3">
    <source>
        <dbReference type="SAM" id="MobiDB-lite"/>
    </source>
</evidence>
<dbReference type="GO" id="GO:0043248">
    <property type="term" value="P:proteasome assembly"/>
    <property type="evidence" value="ECO:0007669"/>
    <property type="project" value="EnsemblPlants"/>
</dbReference>
<dbReference type="GO" id="GO:0005829">
    <property type="term" value="C:cytosol"/>
    <property type="evidence" value="ECO:0007669"/>
    <property type="project" value="TreeGrafter"/>
</dbReference>
<evidence type="ECO:0000313" key="6">
    <source>
        <dbReference type="Proteomes" id="UP000030680"/>
    </source>
</evidence>
<dbReference type="GO" id="GO:0009735">
    <property type="term" value="P:response to cytokinin"/>
    <property type="evidence" value="ECO:0007669"/>
    <property type="project" value="EnsemblPlants"/>
</dbReference>
<dbReference type="EMBL" id="KB454542">
    <property type="protein sequence ID" value="EME26783.1"/>
    <property type="molecule type" value="Genomic_DNA"/>
</dbReference>
<evidence type="ECO:0000256" key="1">
    <source>
        <dbReference type="ARBA" id="ARBA00005574"/>
    </source>
</evidence>
<reference evidence="6" key="1">
    <citation type="journal article" date="2013" name="Science">
        <title>Gene transfer from bacteria and archaea facilitated evolution of an extremophilic eukaryote.</title>
        <authorList>
            <person name="Schonknecht G."/>
            <person name="Chen W.H."/>
            <person name="Ternes C.M."/>
            <person name="Barbier G.G."/>
            <person name="Shrestha R.P."/>
            <person name="Stanke M."/>
            <person name="Brautigam A."/>
            <person name="Baker B.J."/>
            <person name="Banfield J.F."/>
            <person name="Garavito R.M."/>
            <person name="Carr K."/>
            <person name="Wilkerson C."/>
            <person name="Rensing S.A."/>
            <person name="Gagneul D."/>
            <person name="Dickenson N.E."/>
            <person name="Oesterhelt C."/>
            <person name="Lercher M.J."/>
            <person name="Weber A.P."/>
        </authorList>
    </citation>
    <scope>NUCLEOTIDE SEQUENCE [LARGE SCALE GENOMIC DNA]</scope>
    <source>
        <strain evidence="6">074W</strain>
    </source>
</reference>
<dbReference type="Gene3D" id="3.40.50.410">
    <property type="entry name" value="von Willebrand factor, type A domain"/>
    <property type="match status" value="1"/>
</dbReference>
<feature type="compositionally biased region" description="Polar residues" evidence="3">
    <location>
        <begin position="284"/>
        <end position="303"/>
    </location>
</feature>
<dbReference type="InterPro" id="IPR036465">
    <property type="entry name" value="vWFA_dom_sf"/>
</dbReference>
<proteinExistence type="inferred from homology"/>
<dbReference type="GO" id="GO:0010029">
    <property type="term" value="P:regulation of seed germination"/>
    <property type="evidence" value="ECO:0007669"/>
    <property type="project" value="EnsemblPlants"/>
</dbReference>
<dbReference type="GO" id="GO:0006974">
    <property type="term" value="P:DNA damage response"/>
    <property type="evidence" value="ECO:0007669"/>
    <property type="project" value="EnsemblPlants"/>
</dbReference>
<organism evidence="5 6">
    <name type="scientific">Galdieria sulphuraria</name>
    <name type="common">Red alga</name>
    <dbReference type="NCBI Taxonomy" id="130081"/>
    <lineage>
        <taxon>Eukaryota</taxon>
        <taxon>Rhodophyta</taxon>
        <taxon>Bangiophyceae</taxon>
        <taxon>Galdieriales</taxon>
        <taxon>Galdieriaceae</taxon>
        <taxon>Galdieria</taxon>
    </lineage>
</organism>
<dbReference type="GO" id="GO:0051788">
    <property type="term" value="P:response to misfolded protein"/>
    <property type="evidence" value="ECO:0007669"/>
    <property type="project" value="EnsemblPlants"/>
</dbReference>
<dbReference type="AlphaFoldDB" id="M2XSZ8"/>
<feature type="domain" description="VWFA" evidence="4">
    <location>
        <begin position="5"/>
        <end position="188"/>
    </location>
</feature>
<comment type="similarity">
    <text evidence="1">Belongs to the proteasome subunit S5A family.</text>
</comment>
<dbReference type="PROSITE" id="PS50234">
    <property type="entry name" value="VWFA"/>
    <property type="match status" value="1"/>
</dbReference>
<dbReference type="Gramene" id="EME26783">
    <property type="protein sequence ID" value="EME26783"/>
    <property type="gene ID" value="Gasu_55750"/>
</dbReference>
<evidence type="ECO:0000259" key="4">
    <source>
        <dbReference type="PROSITE" id="PS50234"/>
    </source>
</evidence>
<feature type="compositionally biased region" description="Acidic residues" evidence="3">
    <location>
        <begin position="311"/>
        <end position="322"/>
    </location>
</feature>
<dbReference type="PANTHER" id="PTHR10223">
    <property type="entry name" value="26S PROTEASOME NON-ATPASE REGULATORY SUBUNIT 4"/>
    <property type="match status" value="1"/>
</dbReference>
<feature type="compositionally biased region" description="Basic and acidic residues" evidence="3">
    <location>
        <begin position="240"/>
        <end position="266"/>
    </location>
</feature>
<dbReference type="OrthoDB" id="1731724at2759"/>
<protein>
    <submittedName>
        <fullName evidence="5">26S proteasome regulatory subunit N1</fullName>
    </submittedName>
</protein>
<keyword evidence="6" id="KW-1185">Reference proteome</keyword>
<sequence length="341" mass="37311">MVLEAVMVCVDNSEWMRNGDYPPSRLDAQQDAANLVCGAKLQQNPENTVGLMTMAGGTPEILVTQTQDIGVILSSLHGLRIRGKVDLKGAILKAQLALKHRQNKVQRQRLIVFVGSYVDVPEEELVSLGRRLKKNNVALDIVSFGECEANESKLEALIEAVNSNENSHLLSVLPGPHILSDIVLTSPIVQQEAMDTGYGVGTGSSISGQTGGGASDFEFGVDPNVDPELAMALRISMEEEKSRQEALSRQQEMDTSRSEEYRKEEQSNADISQGDEADAELYDSGTNAHVMQVDSGQSSGNDPTSKRTNEEEQEDYDDEEEELQKALKMSLQDTSETKKQP</sequence>
<dbReference type="SMART" id="SM00327">
    <property type="entry name" value="VWA"/>
    <property type="match status" value="1"/>
</dbReference>
<dbReference type="PROSITE" id="PS50330">
    <property type="entry name" value="UIM"/>
    <property type="match status" value="2"/>
</dbReference>
<dbReference type="Pfam" id="PF13519">
    <property type="entry name" value="VWA_2"/>
    <property type="match status" value="1"/>
</dbReference>
<dbReference type="eggNOG" id="KOG2884">
    <property type="taxonomic scope" value="Eukaryota"/>
</dbReference>
<evidence type="ECO:0000256" key="2">
    <source>
        <dbReference type="ARBA" id="ARBA00022942"/>
    </source>
</evidence>
<dbReference type="STRING" id="130081.M2XSZ8"/>
<gene>
    <name evidence="5" type="ORF">Gasu_55750</name>
</gene>
<name>M2XSZ8_GALSU</name>
<dbReference type="GO" id="GO:0001653">
    <property type="term" value="F:peptide receptor activity"/>
    <property type="evidence" value="ECO:0007669"/>
    <property type="project" value="EnsemblPlants"/>
</dbReference>
<dbReference type="CDD" id="cd01452">
    <property type="entry name" value="VWA_26S_proteasome_subunit"/>
    <property type="match status" value="1"/>
</dbReference>
<dbReference type="OMA" id="QMSMQDQ"/>
<dbReference type="InterPro" id="IPR027040">
    <property type="entry name" value="PSMD4"/>
</dbReference>
<dbReference type="GeneID" id="17085736"/>
<feature type="region of interest" description="Disordered" evidence="3">
    <location>
        <begin position="240"/>
        <end position="341"/>
    </location>
</feature>
<dbReference type="GO" id="GO:0031593">
    <property type="term" value="F:polyubiquitin modification-dependent protein binding"/>
    <property type="evidence" value="ECO:0007669"/>
    <property type="project" value="EnsemblPlants"/>
</dbReference>
<dbReference type="GO" id="GO:0009733">
    <property type="term" value="P:response to auxin"/>
    <property type="evidence" value="ECO:0007669"/>
    <property type="project" value="EnsemblPlants"/>
</dbReference>
<dbReference type="SMART" id="SM00726">
    <property type="entry name" value="UIM"/>
    <property type="match status" value="2"/>
</dbReference>
<keyword evidence="2 5" id="KW-0647">Proteasome</keyword>
<dbReference type="Gene3D" id="1.10.287.3990">
    <property type="match status" value="1"/>
</dbReference>
<dbReference type="Proteomes" id="UP000030680">
    <property type="component" value="Unassembled WGS sequence"/>
</dbReference>
<dbReference type="SUPFAM" id="SSF53300">
    <property type="entry name" value="vWA-like"/>
    <property type="match status" value="1"/>
</dbReference>
<accession>M2XSZ8</accession>
<dbReference type="InterPro" id="IPR002035">
    <property type="entry name" value="VWF_A"/>
</dbReference>
<dbReference type="GO" id="GO:0008540">
    <property type="term" value="C:proteasome regulatory particle, base subcomplex"/>
    <property type="evidence" value="ECO:0007669"/>
    <property type="project" value="EnsemblPlants"/>
</dbReference>
<dbReference type="InterPro" id="IPR003903">
    <property type="entry name" value="UIM_dom"/>
</dbReference>
<dbReference type="FunFam" id="3.40.50.410:FF:000005">
    <property type="entry name" value="26S proteasome non-ATPase regulatory subunit 4"/>
    <property type="match status" value="1"/>
</dbReference>
<dbReference type="GO" id="GO:0009408">
    <property type="term" value="P:response to heat"/>
    <property type="evidence" value="ECO:0007669"/>
    <property type="project" value="EnsemblPlants"/>
</dbReference>
<feature type="region of interest" description="Disordered" evidence="3">
    <location>
        <begin position="200"/>
        <end position="223"/>
    </location>
</feature>
<dbReference type="PANTHER" id="PTHR10223:SF0">
    <property type="entry name" value="26S PROTEASOME NON-ATPASE REGULATORY SUBUNIT 4"/>
    <property type="match status" value="1"/>
</dbReference>
<dbReference type="GO" id="GO:0009744">
    <property type="term" value="P:response to sucrose"/>
    <property type="evidence" value="ECO:0007669"/>
    <property type="project" value="EnsemblPlants"/>
</dbReference>
<dbReference type="RefSeq" id="XP_005703303.1">
    <property type="nucleotide sequence ID" value="XM_005703246.1"/>
</dbReference>
<dbReference type="KEGG" id="gsl:Gasu_55750"/>
<dbReference type="GO" id="GO:0043161">
    <property type="term" value="P:proteasome-mediated ubiquitin-dependent protein catabolic process"/>
    <property type="evidence" value="ECO:0007669"/>
    <property type="project" value="EnsemblPlants"/>
</dbReference>